<evidence type="ECO:0000259" key="1">
    <source>
        <dbReference type="Pfam" id="PF12680"/>
    </source>
</evidence>
<dbReference type="Proteomes" id="UP000524450">
    <property type="component" value="Unassembled WGS sequence"/>
</dbReference>
<dbReference type="PANTHER" id="PTHR41252:SF1">
    <property type="entry name" value="BLR2505 PROTEIN"/>
    <property type="match status" value="1"/>
</dbReference>
<dbReference type="InterPro" id="IPR037401">
    <property type="entry name" value="SnoaL-like"/>
</dbReference>
<evidence type="ECO:0000313" key="3">
    <source>
        <dbReference type="Proteomes" id="UP000524450"/>
    </source>
</evidence>
<dbReference type="AlphaFoldDB" id="A0A840G9R4"/>
<evidence type="ECO:0000313" key="2">
    <source>
        <dbReference type="EMBL" id="MBB4225941.1"/>
    </source>
</evidence>
<dbReference type="Pfam" id="PF12680">
    <property type="entry name" value="SnoaL_2"/>
    <property type="match status" value="1"/>
</dbReference>
<gene>
    <name evidence="2" type="ORF">GGD71_006754</name>
</gene>
<dbReference type="Gene3D" id="3.10.450.50">
    <property type="match status" value="1"/>
</dbReference>
<reference evidence="2 3" key="1">
    <citation type="submission" date="2020-08" db="EMBL/GenBank/DDBJ databases">
        <title>Genomic Encyclopedia of Type Strains, Phase IV (KMG-V): Genome sequencing to study the core and pangenomes of soil and plant-associated prokaryotes.</title>
        <authorList>
            <person name="Whitman W."/>
        </authorList>
    </citation>
    <scope>NUCLEOTIDE SEQUENCE [LARGE SCALE GENOMIC DNA]</scope>
    <source>
        <strain evidence="2 3">34/80</strain>
    </source>
</reference>
<sequence>MHSSHGELLHLVRGCYAAFAARDLDALCALVTPDCEFEAPGLPDFMPWAGAHHGRDGVRRFVAALDAHLIFHAFEPARFLVDKEAASAVVAGKAACTSRATQRRYHNQWAHLFEVAAGRVAQFREYPDTAAQLAAIHPWWPAGPLSVHGR</sequence>
<dbReference type="SUPFAM" id="SSF54427">
    <property type="entry name" value="NTF2-like"/>
    <property type="match status" value="1"/>
</dbReference>
<feature type="domain" description="SnoaL-like" evidence="1">
    <location>
        <begin position="12"/>
        <end position="122"/>
    </location>
</feature>
<proteinExistence type="predicted"/>
<dbReference type="RefSeq" id="WP_184642641.1">
    <property type="nucleotide sequence ID" value="NZ_JACIFZ010000017.1"/>
</dbReference>
<dbReference type="InterPro" id="IPR032710">
    <property type="entry name" value="NTF2-like_dom_sf"/>
</dbReference>
<protein>
    <recommendedName>
        <fullName evidence="1">SnoaL-like domain-containing protein</fullName>
    </recommendedName>
</protein>
<organism evidence="2 3">
    <name type="scientific">Variovorax guangxiensis</name>
    <dbReference type="NCBI Taxonomy" id="1775474"/>
    <lineage>
        <taxon>Bacteria</taxon>
        <taxon>Pseudomonadati</taxon>
        <taxon>Pseudomonadota</taxon>
        <taxon>Betaproteobacteria</taxon>
        <taxon>Burkholderiales</taxon>
        <taxon>Comamonadaceae</taxon>
        <taxon>Variovorax</taxon>
    </lineage>
</organism>
<comment type="caution">
    <text evidence="2">The sequence shown here is derived from an EMBL/GenBank/DDBJ whole genome shotgun (WGS) entry which is preliminary data.</text>
</comment>
<name>A0A840G9R4_9BURK</name>
<dbReference type="PANTHER" id="PTHR41252">
    <property type="entry name" value="BLR2505 PROTEIN"/>
    <property type="match status" value="1"/>
</dbReference>
<accession>A0A840G9R4</accession>
<dbReference type="EMBL" id="JACIFZ010000017">
    <property type="protein sequence ID" value="MBB4225941.1"/>
    <property type="molecule type" value="Genomic_DNA"/>
</dbReference>